<protein>
    <submittedName>
        <fullName evidence="4">Uncharacterized protein</fullName>
    </submittedName>
</protein>
<proteinExistence type="predicted"/>
<dbReference type="Proteomes" id="UP000827892">
    <property type="component" value="Chromosome III"/>
</dbReference>
<evidence type="ECO:0000313" key="5">
    <source>
        <dbReference type="Proteomes" id="UP000827892"/>
    </source>
</evidence>
<dbReference type="CDD" id="cd00047">
    <property type="entry name" value="PTPc"/>
    <property type="match status" value="1"/>
</dbReference>
<dbReference type="InterPro" id="IPR000387">
    <property type="entry name" value="Tyr_Pase_dom"/>
</dbReference>
<dbReference type="Gene3D" id="3.90.190.10">
    <property type="entry name" value="Protein tyrosine phosphatase superfamily"/>
    <property type="match status" value="1"/>
</dbReference>
<dbReference type="EMBL" id="CP090893">
    <property type="protein sequence ID" value="ULT99730.1"/>
    <property type="molecule type" value="Genomic_DNA"/>
</dbReference>
<dbReference type="Pfam" id="PF00102">
    <property type="entry name" value="Y_phosphatase"/>
    <property type="match status" value="1"/>
</dbReference>
<accession>A0AAE9DAD8</accession>
<evidence type="ECO:0000259" key="3">
    <source>
        <dbReference type="PROSITE" id="PS50056"/>
    </source>
</evidence>
<feature type="region of interest" description="Disordered" evidence="1">
    <location>
        <begin position="127"/>
        <end position="146"/>
    </location>
</feature>
<dbReference type="PANTHER" id="PTHR23219">
    <property type="entry name" value="TYROSINE-PROTEIN PHOSPHATASE C15H7.3-RELATED"/>
    <property type="match status" value="1"/>
</dbReference>
<dbReference type="InterPro" id="IPR000242">
    <property type="entry name" value="PTP_cat"/>
</dbReference>
<evidence type="ECO:0000256" key="1">
    <source>
        <dbReference type="SAM" id="MobiDB-lite"/>
    </source>
</evidence>
<dbReference type="InterPro" id="IPR029021">
    <property type="entry name" value="Prot-tyrosine_phosphatase-like"/>
</dbReference>
<feature type="domain" description="Tyrosine-protein phosphatase" evidence="2">
    <location>
        <begin position="187"/>
        <end position="420"/>
    </location>
</feature>
<dbReference type="InterPro" id="IPR003595">
    <property type="entry name" value="Tyr_Pase_cat"/>
</dbReference>
<feature type="domain" description="Tyrosine specific protein phosphatases" evidence="3">
    <location>
        <begin position="339"/>
        <end position="411"/>
    </location>
</feature>
<organism evidence="4 5">
    <name type="scientific">Caenorhabditis briggsae</name>
    <dbReference type="NCBI Taxonomy" id="6238"/>
    <lineage>
        <taxon>Eukaryota</taxon>
        <taxon>Metazoa</taxon>
        <taxon>Ecdysozoa</taxon>
        <taxon>Nematoda</taxon>
        <taxon>Chromadorea</taxon>
        <taxon>Rhabditida</taxon>
        <taxon>Rhabditina</taxon>
        <taxon>Rhabditomorpha</taxon>
        <taxon>Rhabditoidea</taxon>
        <taxon>Rhabditidae</taxon>
        <taxon>Peloderinae</taxon>
        <taxon>Caenorhabditis</taxon>
    </lineage>
</organism>
<dbReference type="PROSITE" id="PS50056">
    <property type="entry name" value="TYR_PHOSPHATASE_2"/>
    <property type="match status" value="1"/>
</dbReference>
<evidence type="ECO:0000313" key="4">
    <source>
        <dbReference type="EMBL" id="ULT99730.1"/>
    </source>
</evidence>
<dbReference type="GO" id="GO:0004725">
    <property type="term" value="F:protein tyrosine phosphatase activity"/>
    <property type="evidence" value="ECO:0007669"/>
    <property type="project" value="InterPro"/>
</dbReference>
<name>A0AAE9DAD8_CAEBR</name>
<dbReference type="PANTHER" id="PTHR23219:SF8">
    <property type="entry name" value="TYROSINE-PROTEIN PHOSPHATASE DOMAIN-CONTAINING PROTEIN"/>
    <property type="match status" value="1"/>
</dbReference>
<feature type="compositionally biased region" description="Basic residues" evidence="1">
    <location>
        <begin position="58"/>
        <end position="69"/>
    </location>
</feature>
<reference evidence="4 5" key="1">
    <citation type="submission" date="2022-05" db="EMBL/GenBank/DDBJ databases">
        <title>Chromosome-level reference genomes for two strains of Caenorhabditis briggsae: an improved platform for comparative genomics.</title>
        <authorList>
            <person name="Stevens L."/>
            <person name="Andersen E.C."/>
        </authorList>
    </citation>
    <scope>NUCLEOTIDE SEQUENCE [LARGE SCALE GENOMIC DNA]</scope>
    <source>
        <strain evidence="4">QX1410_ONT</strain>
        <tissue evidence="4">Whole-organism</tissue>
    </source>
</reference>
<dbReference type="SMART" id="SM00404">
    <property type="entry name" value="PTPc_motif"/>
    <property type="match status" value="1"/>
</dbReference>
<dbReference type="SUPFAM" id="SSF52799">
    <property type="entry name" value="(Phosphotyrosine protein) phosphatases II"/>
    <property type="match status" value="1"/>
</dbReference>
<sequence length="496" mass="54626">MKKVTPTKNDSKRRIGANGATDEAASKQTRRRRRSRASKAVGKRGEKLDQERTDVSYRKKKKDPTKKGSKAGSHAATPIGKSPQLVQPPTPPTKADKNEKVDTTNTVTTDEALTGGTTSLSTVSTVSTTLSSDLPPQTPPKVTGSTRKTKVIVAASDLPPSIKHAAEKWGGETAAKAWLEKTEFSKVKADFEKINSMVVNVEKDCKKWKANSKWNQSEDYPALDSNLVNVEDGYVNMSQIDFPSTRSVLMGQIPKKDSEESFWKVVFEKRSLLIHVIVESNDSFDFFPQKAEEYRNYGSMWTNNRRVENLHEDISRFYIEVLPTGCSNSIVSTHSVVVKETVELTNYMAGATAEDTALVLSRHGAGRAGFFLSLWIAMNKLNAKNEPCIADIVKTIRSQRPKAVETLTQYASLYITLFYFIKRKIVKVDPDKKDPVVKKSVELSQNFASALLVDQSVIGTTTMLTLAPSATPTTPPAIERSSAVQGSAVMTVSGQK</sequence>
<dbReference type="PROSITE" id="PS50055">
    <property type="entry name" value="TYR_PHOSPHATASE_PTP"/>
    <property type="match status" value="1"/>
</dbReference>
<feature type="region of interest" description="Disordered" evidence="1">
    <location>
        <begin position="1"/>
        <end position="121"/>
    </location>
</feature>
<gene>
    <name evidence="4" type="ORF">L3Y34_000784</name>
</gene>
<feature type="compositionally biased region" description="Basic residues" evidence="1">
    <location>
        <begin position="28"/>
        <end position="37"/>
    </location>
</feature>
<evidence type="ECO:0000259" key="2">
    <source>
        <dbReference type="PROSITE" id="PS50055"/>
    </source>
</evidence>
<feature type="compositionally biased region" description="Basic and acidic residues" evidence="1">
    <location>
        <begin position="43"/>
        <end position="57"/>
    </location>
</feature>
<dbReference type="AlphaFoldDB" id="A0AAE9DAD8"/>
<dbReference type="SMART" id="SM00194">
    <property type="entry name" value="PTPc"/>
    <property type="match status" value="1"/>
</dbReference>